<dbReference type="FunFam" id="3.40.1280.30:FF:000001">
    <property type="entry name" value="tRNA methyltransferase 10 homolog A"/>
    <property type="match status" value="1"/>
</dbReference>
<feature type="region of interest" description="Disordered" evidence="6">
    <location>
        <begin position="292"/>
        <end position="316"/>
    </location>
</feature>
<evidence type="ECO:0000256" key="3">
    <source>
        <dbReference type="ARBA" id="ARBA00022679"/>
    </source>
</evidence>
<proteinExistence type="predicted"/>
<dbReference type="EMBL" id="CAJFCW020000004">
    <property type="protein sequence ID" value="CAG9113863.1"/>
    <property type="molecule type" value="Genomic_DNA"/>
</dbReference>
<feature type="region of interest" description="Disordered" evidence="6">
    <location>
        <begin position="1"/>
        <end position="56"/>
    </location>
</feature>
<evidence type="ECO:0000256" key="2">
    <source>
        <dbReference type="ARBA" id="ARBA00022603"/>
    </source>
</evidence>
<dbReference type="GO" id="GO:0002939">
    <property type="term" value="P:tRNA N1-guanine methylation"/>
    <property type="evidence" value="ECO:0007669"/>
    <property type="project" value="TreeGrafter"/>
</dbReference>
<organism evidence="8 9">
    <name type="scientific">Bursaphelenchus okinawaensis</name>
    <dbReference type="NCBI Taxonomy" id="465554"/>
    <lineage>
        <taxon>Eukaryota</taxon>
        <taxon>Metazoa</taxon>
        <taxon>Ecdysozoa</taxon>
        <taxon>Nematoda</taxon>
        <taxon>Chromadorea</taxon>
        <taxon>Rhabditida</taxon>
        <taxon>Tylenchina</taxon>
        <taxon>Tylenchomorpha</taxon>
        <taxon>Aphelenchoidea</taxon>
        <taxon>Aphelenchoididae</taxon>
        <taxon>Bursaphelenchus</taxon>
    </lineage>
</organism>
<comment type="caution">
    <text evidence="8">The sequence shown here is derived from an EMBL/GenBank/DDBJ whole genome shotgun (WGS) entry which is preliminary data.</text>
</comment>
<feature type="domain" description="SAM-dependent MTase TRM10-type" evidence="7">
    <location>
        <begin position="88"/>
        <end position="278"/>
    </location>
</feature>
<keyword evidence="9" id="KW-1185">Reference proteome</keyword>
<evidence type="ECO:0000313" key="8">
    <source>
        <dbReference type="EMBL" id="CAD5220554.1"/>
    </source>
</evidence>
<dbReference type="GO" id="GO:0005654">
    <property type="term" value="C:nucleoplasm"/>
    <property type="evidence" value="ECO:0007669"/>
    <property type="project" value="TreeGrafter"/>
</dbReference>
<dbReference type="PROSITE" id="PS51675">
    <property type="entry name" value="SAM_MT_TRM10"/>
    <property type="match status" value="1"/>
</dbReference>
<name>A0A811KYM8_9BILA</name>
<evidence type="ECO:0000259" key="7">
    <source>
        <dbReference type="PROSITE" id="PS51675"/>
    </source>
</evidence>
<dbReference type="EC" id="2.1.1.221" evidence="1"/>
<protein>
    <recommendedName>
        <fullName evidence="1">tRNA (guanine(9)-N(1))-methyltransferase</fullName>
        <ecNumber evidence="1">2.1.1.221</ecNumber>
    </recommendedName>
</protein>
<dbReference type="GO" id="GO:0052905">
    <property type="term" value="F:tRNA (guanosine(9)-N1)-methyltransferase activity"/>
    <property type="evidence" value="ECO:0007669"/>
    <property type="project" value="UniProtKB-EC"/>
</dbReference>
<dbReference type="GO" id="GO:0000049">
    <property type="term" value="F:tRNA binding"/>
    <property type="evidence" value="ECO:0007669"/>
    <property type="project" value="TreeGrafter"/>
</dbReference>
<evidence type="ECO:0000256" key="1">
    <source>
        <dbReference type="ARBA" id="ARBA00012797"/>
    </source>
</evidence>
<dbReference type="OrthoDB" id="278300at2759"/>
<evidence type="ECO:0000313" key="9">
    <source>
        <dbReference type="Proteomes" id="UP000614601"/>
    </source>
</evidence>
<evidence type="ECO:0000256" key="4">
    <source>
        <dbReference type="ARBA" id="ARBA00022691"/>
    </source>
</evidence>
<comment type="catalytic activity">
    <reaction evidence="5">
        <text>guanosine(9) in tRNA + S-adenosyl-L-methionine = N(1)-methylguanosine(9) in tRNA + S-adenosyl-L-homocysteine + H(+)</text>
        <dbReference type="Rhea" id="RHEA:43156"/>
        <dbReference type="Rhea" id="RHEA-COMP:10367"/>
        <dbReference type="Rhea" id="RHEA-COMP:10368"/>
        <dbReference type="ChEBI" id="CHEBI:15378"/>
        <dbReference type="ChEBI" id="CHEBI:57856"/>
        <dbReference type="ChEBI" id="CHEBI:59789"/>
        <dbReference type="ChEBI" id="CHEBI:73542"/>
        <dbReference type="ChEBI" id="CHEBI:74269"/>
        <dbReference type="EC" id="2.1.1.221"/>
    </reaction>
</comment>
<evidence type="ECO:0000256" key="5">
    <source>
        <dbReference type="ARBA" id="ARBA00048434"/>
    </source>
</evidence>
<dbReference type="InterPro" id="IPR007356">
    <property type="entry name" value="tRNA_m1G_MeTrfase_euk"/>
</dbReference>
<evidence type="ECO:0000256" key="6">
    <source>
        <dbReference type="SAM" id="MobiDB-lite"/>
    </source>
</evidence>
<keyword evidence="3" id="KW-0808">Transferase</keyword>
<dbReference type="Proteomes" id="UP000783686">
    <property type="component" value="Unassembled WGS sequence"/>
</dbReference>
<dbReference type="PANTHER" id="PTHR13563">
    <property type="entry name" value="TRNA (GUANINE-9-) METHYLTRANSFERASE"/>
    <property type="match status" value="1"/>
</dbReference>
<accession>A0A811KYM8</accession>
<dbReference type="PANTHER" id="PTHR13563:SF13">
    <property type="entry name" value="TRNA METHYLTRANSFERASE 10 HOMOLOG A"/>
    <property type="match status" value="1"/>
</dbReference>
<dbReference type="Proteomes" id="UP000614601">
    <property type="component" value="Unassembled WGS sequence"/>
</dbReference>
<dbReference type="Gene3D" id="3.40.1280.30">
    <property type="match status" value="1"/>
</dbReference>
<dbReference type="EMBL" id="CAJFDH010000004">
    <property type="protein sequence ID" value="CAD5220554.1"/>
    <property type="molecule type" value="Genomic_DNA"/>
</dbReference>
<dbReference type="InterPro" id="IPR038459">
    <property type="entry name" value="MT_TRM10-typ_sf"/>
</dbReference>
<reference evidence="8" key="1">
    <citation type="submission" date="2020-09" db="EMBL/GenBank/DDBJ databases">
        <authorList>
            <person name="Kikuchi T."/>
        </authorList>
    </citation>
    <scope>NUCLEOTIDE SEQUENCE</scope>
    <source>
        <strain evidence="8">SH1</strain>
    </source>
</reference>
<keyword evidence="2" id="KW-0489">Methyltransferase</keyword>
<dbReference type="InterPro" id="IPR028564">
    <property type="entry name" value="MT_TRM10-typ"/>
</dbReference>
<sequence length="316" mass="36201">MASTENSIPSTTTSSEERLSEALKGKPTGENDGDEVVKPEGMSKRQMKKQKKLEMKLERRKELRVLEKQRKKEKRQAMREQGLGDLLKKKKYYSMAGSSCKQRIVVDMAYEDLMTTNLIRNTIAQLSFCYSANRHSENPAQFYIANVTGETRTLFDNLRGTANWDVNVHNETVEDLFKPSEVVYLTSDSENTLETLSEDDVYVIGGLLDHNRYPEASLKRAQAKGWRHAKLPIGEFIKMNTRKVLTINQVYEILLQYLEHKNWEEAFFKVIPKRKGAQKIEDENDQATAGILEADGTEEVHGTEDTDTVTQETVRK</sequence>
<gene>
    <name evidence="8" type="ORF">BOKJ2_LOCUS9002</name>
</gene>
<keyword evidence="4" id="KW-0949">S-adenosyl-L-methionine</keyword>
<dbReference type="CDD" id="cd18101">
    <property type="entry name" value="Trm10euk_A"/>
    <property type="match status" value="1"/>
</dbReference>
<feature type="compositionally biased region" description="Basic and acidic residues" evidence="6">
    <location>
        <begin position="15"/>
        <end position="43"/>
    </location>
</feature>
<dbReference type="AlphaFoldDB" id="A0A811KYM8"/>